<keyword evidence="1" id="KW-0472">Membrane</keyword>
<dbReference type="Pfam" id="PF11292">
    <property type="entry name" value="DUF3093"/>
    <property type="match status" value="1"/>
</dbReference>
<evidence type="ECO:0000313" key="2">
    <source>
        <dbReference type="EMBL" id="MBG0741653.1"/>
    </source>
</evidence>
<feature type="transmembrane region" description="Helical" evidence="1">
    <location>
        <begin position="43"/>
        <end position="61"/>
    </location>
</feature>
<protein>
    <submittedName>
        <fullName evidence="2">DUF3093 domain-containing protein</fullName>
    </submittedName>
</protein>
<comment type="caution">
    <text evidence="2">The sequence shown here is derived from an EMBL/GenBank/DDBJ whole genome shotgun (WGS) entry which is preliminary data.</text>
</comment>
<keyword evidence="3" id="KW-1185">Reference proteome</keyword>
<keyword evidence="1" id="KW-0812">Transmembrane</keyword>
<evidence type="ECO:0000256" key="1">
    <source>
        <dbReference type="SAM" id="Phobius"/>
    </source>
</evidence>
<dbReference type="EMBL" id="JADNYM010000035">
    <property type="protein sequence ID" value="MBG0741653.1"/>
    <property type="molecule type" value="Genomic_DNA"/>
</dbReference>
<dbReference type="AlphaFoldDB" id="A0A931CXA3"/>
<evidence type="ECO:0000313" key="3">
    <source>
        <dbReference type="Proteomes" id="UP000655366"/>
    </source>
</evidence>
<feature type="transmembrane region" description="Helical" evidence="1">
    <location>
        <begin position="20"/>
        <end position="38"/>
    </location>
</feature>
<gene>
    <name evidence="2" type="ORF">IV500_20040</name>
</gene>
<keyword evidence="1" id="KW-1133">Transmembrane helix</keyword>
<proteinExistence type="predicted"/>
<name>A0A931CXA3_9MICC</name>
<dbReference type="InterPro" id="IPR021443">
    <property type="entry name" value="DUF3093"/>
</dbReference>
<dbReference type="Proteomes" id="UP000655366">
    <property type="component" value="Unassembled WGS sequence"/>
</dbReference>
<accession>A0A931CXA3</accession>
<organism evidence="2 3">
    <name type="scientific">Arthrobacter terrae</name>
    <dbReference type="NCBI Taxonomy" id="2935737"/>
    <lineage>
        <taxon>Bacteria</taxon>
        <taxon>Bacillati</taxon>
        <taxon>Actinomycetota</taxon>
        <taxon>Actinomycetes</taxon>
        <taxon>Micrococcales</taxon>
        <taxon>Micrococcaceae</taxon>
        <taxon>Arthrobacter</taxon>
    </lineage>
</organism>
<reference evidence="2 3" key="1">
    <citation type="submission" date="2020-11" db="EMBL/GenBank/DDBJ databases">
        <title>Arthrobacter antarcticus sp. nov., isolated from Antarctic Soil.</title>
        <authorList>
            <person name="Li J."/>
        </authorList>
    </citation>
    <scope>NUCLEOTIDE SEQUENCE [LARGE SCALE GENOMIC DNA]</scope>
    <source>
        <strain evidence="2 3">Z1-20</strain>
    </source>
</reference>
<sequence length="158" mass="17073">MNVAPASAAVVYSEKLWPNVWIWIVVVGISGAGILILAPISMLAGYLAAVGIFLLIAILLLTSTPRIEVTEDTVQVGRANIERRFVGSVEGFRGDDATAQRGTRLNGLAYLCIRGWIGPVVKIDITDETDRTPYWLASTRRPEKLVAVLTGRPPQSAS</sequence>